<organism evidence="3 4">
    <name type="scientific">Chitinophaga ginsengisegetis</name>
    <dbReference type="NCBI Taxonomy" id="393003"/>
    <lineage>
        <taxon>Bacteria</taxon>
        <taxon>Pseudomonadati</taxon>
        <taxon>Bacteroidota</taxon>
        <taxon>Chitinophagia</taxon>
        <taxon>Chitinophagales</taxon>
        <taxon>Chitinophagaceae</taxon>
        <taxon>Chitinophaga</taxon>
    </lineage>
</organism>
<protein>
    <submittedName>
        <fullName evidence="3">Glycosyltransferase sugar-binding region containing DXD motif-containing protein</fullName>
    </submittedName>
</protein>
<dbReference type="PANTHER" id="PTHR32385">
    <property type="entry name" value="MANNOSYL PHOSPHORYLINOSITOL CERAMIDE SYNTHASE"/>
    <property type="match status" value="1"/>
</dbReference>
<dbReference type="SUPFAM" id="SSF53448">
    <property type="entry name" value="Nucleotide-diphospho-sugar transferases"/>
    <property type="match status" value="1"/>
</dbReference>
<keyword evidence="1 3" id="KW-0808">Transferase</keyword>
<name>A0A1T5N4G0_9BACT</name>
<evidence type="ECO:0000313" key="3">
    <source>
        <dbReference type="EMBL" id="SKC95224.1"/>
    </source>
</evidence>
<dbReference type="EMBL" id="FUZZ01000001">
    <property type="protein sequence ID" value="SKC95224.1"/>
    <property type="molecule type" value="Genomic_DNA"/>
</dbReference>
<dbReference type="InterPro" id="IPR029044">
    <property type="entry name" value="Nucleotide-diphossugar_trans"/>
</dbReference>
<feature type="compositionally biased region" description="Basic and acidic residues" evidence="2">
    <location>
        <begin position="10"/>
        <end position="20"/>
    </location>
</feature>
<dbReference type="Gene3D" id="3.90.550.20">
    <property type="match status" value="1"/>
</dbReference>
<keyword evidence="4" id="KW-1185">Reference proteome</keyword>
<evidence type="ECO:0000256" key="2">
    <source>
        <dbReference type="SAM" id="MobiDB-lite"/>
    </source>
</evidence>
<dbReference type="GO" id="GO:0000030">
    <property type="term" value="F:mannosyltransferase activity"/>
    <property type="evidence" value="ECO:0007669"/>
    <property type="project" value="TreeGrafter"/>
</dbReference>
<dbReference type="GO" id="GO:0051999">
    <property type="term" value="P:mannosyl-inositol phosphorylceramide biosynthetic process"/>
    <property type="evidence" value="ECO:0007669"/>
    <property type="project" value="TreeGrafter"/>
</dbReference>
<dbReference type="InterPro" id="IPR007577">
    <property type="entry name" value="GlycoTrfase_DXD_sugar-bd_CS"/>
</dbReference>
<dbReference type="PANTHER" id="PTHR32385:SF15">
    <property type="entry name" value="INOSITOL PHOSPHOCERAMIDE MANNOSYLTRANSFERASE 1"/>
    <property type="match status" value="1"/>
</dbReference>
<dbReference type="AlphaFoldDB" id="A0A1T5N4G0"/>
<dbReference type="Proteomes" id="UP000190166">
    <property type="component" value="Unassembled WGS sequence"/>
</dbReference>
<reference evidence="3 4" key="1">
    <citation type="submission" date="2017-02" db="EMBL/GenBank/DDBJ databases">
        <authorList>
            <person name="Peterson S.W."/>
        </authorList>
    </citation>
    <scope>NUCLEOTIDE SEQUENCE [LARGE SCALE GENOMIC DNA]</scope>
    <source>
        <strain evidence="3 4">DSM 18108</strain>
    </source>
</reference>
<feature type="region of interest" description="Disordered" evidence="2">
    <location>
        <begin position="312"/>
        <end position="335"/>
    </location>
</feature>
<feature type="region of interest" description="Disordered" evidence="2">
    <location>
        <begin position="1"/>
        <end position="24"/>
    </location>
</feature>
<evidence type="ECO:0000313" key="4">
    <source>
        <dbReference type="Proteomes" id="UP000190166"/>
    </source>
</evidence>
<sequence>MYTRNSPQERTFRSNADHIAGRNGISQHAPVQRKFIYQGTEEEPTISDIIALNPALFEPNYGLIQILMREPKIYPLEKGKEAQAIEHYISEFKGKEDGGLPKIIHFIWIGGSMPGSGKTNVLAWKERNPAAQIWLWSDSRWRDRTNHIQNGFGDMSVWAGEHGIIIKDISADNSIFTEHYQKEAGYIKRAPGDPNDTWTNFGTASDLARYSILSKYGGIYSDSDLGFRKNTEEGGASGGSAEVEHPDLFEEVKKKIYKTGMLTHNRSEAKKATNDLIASLPGAENISLISANAEKKLNELYADGERIKEYPDASGDNPLYSPRGLETMGSTGPEGMRETLRTNSRIRGIPRNIGNKKYFSEAMENKISADDLSIKVPSLAVSDFEGSDMSWLK</sequence>
<accession>A0A1T5N4G0</accession>
<evidence type="ECO:0000256" key="1">
    <source>
        <dbReference type="ARBA" id="ARBA00022679"/>
    </source>
</evidence>
<dbReference type="Pfam" id="PF04488">
    <property type="entry name" value="Gly_transf_sug"/>
    <property type="match status" value="1"/>
</dbReference>
<proteinExistence type="predicted"/>
<dbReference type="GO" id="GO:0016020">
    <property type="term" value="C:membrane"/>
    <property type="evidence" value="ECO:0007669"/>
    <property type="project" value="GOC"/>
</dbReference>
<dbReference type="InterPro" id="IPR051706">
    <property type="entry name" value="Glycosyltransferase_domain"/>
</dbReference>
<dbReference type="RefSeq" id="WP_079467641.1">
    <property type="nucleotide sequence ID" value="NZ_FUZZ01000001.1"/>
</dbReference>
<gene>
    <name evidence="3" type="ORF">SAMN05660461_0294</name>
</gene>